<dbReference type="Proteomes" id="UP000250266">
    <property type="component" value="Unassembled WGS sequence"/>
</dbReference>
<gene>
    <name evidence="2" type="ORF">K432DRAFT_390986</name>
</gene>
<evidence type="ECO:0000313" key="3">
    <source>
        <dbReference type="Proteomes" id="UP000250266"/>
    </source>
</evidence>
<evidence type="ECO:0000313" key="2">
    <source>
        <dbReference type="EMBL" id="OCK82736.1"/>
    </source>
</evidence>
<feature type="region of interest" description="Disordered" evidence="1">
    <location>
        <begin position="1"/>
        <end position="23"/>
    </location>
</feature>
<keyword evidence="3" id="KW-1185">Reference proteome</keyword>
<sequence length="149" mass="16277">MSEDRRPGAATPQKLAAFSHKPTMSDGTGGLVLQAPKKNATVTLLGYMQAEMGVDPLEPWQSSSEVVSNMLDWDCGDEVVVDVAHLHIFSSAVPAILGWLTAVDYYKRLVQIRSRLSEVPEFVSELQSRPTGNIRTCLSRAAYTSCSFS</sequence>
<protein>
    <submittedName>
        <fullName evidence="2">Uncharacterized protein</fullName>
    </submittedName>
</protein>
<organism evidence="2 3">
    <name type="scientific">Lepidopterella palustris CBS 459.81</name>
    <dbReference type="NCBI Taxonomy" id="1314670"/>
    <lineage>
        <taxon>Eukaryota</taxon>
        <taxon>Fungi</taxon>
        <taxon>Dikarya</taxon>
        <taxon>Ascomycota</taxon>
        <taxon>Pezizomycotina</taxon>
        <taxon>Dothideomycetes</taxon>
        <taxon>Pleosporomycetidae</taxon>
        <taxon>Mytilinidiales</taxon>
        <taxon>Argynnaceae</taxon>
        <taxon>Lepidopterella</taxon>
    </lineage>
</organism>
<dbReference type="AlphaFoldDB" id="A0A8E2EFA5"/>
<proteinExistence type="predicted"/>
<reference evidence="2 3" key="1">
    <citation type="journal article" date="2016" name="Nat. Commun.">
        <title>Ectomycorrhizal ecology is imprinted in the genome of the dominant symbiotic fungus Cenococcum geophilum.</title>
        <authorList>
            <consortium name="DOE Joint Genome Institute"/>
            <person name="Peter M."/>
            <person name="Kohler A."/>
            <person name="Ohm R.A."/>
            <person name="Kuo A."/>
            <person name="Krutzmann J."/>
            <person name="Morin E."/>
            <person name="Arend M."/>
            <person name="Barry K.W."/>
            <person name="Binder M."/>
            <person name="Choi C."/>
            <person name="Clum A."/>
            <person name="Copeland A."/>
            <person name="Grisel N."/>
            <person name="Haridas S."/>
            <person name="Kipfer T."/>
            <person name="LaButti K."/>
            <person name="Lindquist E."/>
            <person name="Lipzen A."/>
            <person name="Maire R."/>
            <person name="Meier B."/>
            <person name="Mihaltcheva S."/>
            <person name="Molinier V."/>
            <person name="Murat C."/>
            <person name="Poggeler S."/>
            <person name="Quandt C.A."/>
            <person name="Sperisen C."/>
            <person name="Tritt A."/>
            <person name="Tisserant E."/>
            <person name="Crous P.W."/>
            <person name="Henrissat B."/>
            <person name="Nehls U."/>
            <person name="Egli S."/>
            <person name="Spatafora J.W."/>
            <person name="Grigoriev I.V."/>
            <person name="Martin F.M."/>
        </authorList>
    </citation>
    <scope>NUCLEOTIDE SEQUENCE [LARGE SCALE GENOMIC DNA]</scope>
    <source>
        <strain evidence="2 3">CBS 459.81</strain>
    </source>
</reference>
<accession>A0A8E2EFA5</accession>
<evidence type="ECO:0000256" key="1">
    <source>
        <dbReference type="SAM" id="MobiDB-lite"/>
    </source>
</evidence>
<dbReference type="EMBL" id="KV744879">
    <property type="protein sequence ID" value="OCK82736.1"/>
    <property type="molecule type" value="Genomic_DNA"/>
</dbReference>
<name>A0A8E2EFA5_9PEZI</name>